<keyword evidence="7 13" id="KW-1133">Transmembrane helix</keyword>
<evidence type="ECO:0000256" key="3">
    <source>
        <dbReference type="ARBA" id="ARBA00022538"/>
    </source>
</evidence>
<keyword evidence="8" id="KW-0560">Oxidoreductase</keyword>
<keyword evidence="5" id="KW-0631">Potassium channel</keyword>
<dbReference type="PANTHER" id="PTHR10027">
    <property type="entry name" value="CALCIUM-ACTIVATED POTASSIUM CHANNEL ALPHA CHAIN"/>
    <property type="match status" value="1"/>
</dbReference>
<dbReference type="InterPro" id="IPR003148">
    <property type="entry name" value="RCK_N"/>
</dbReference>
<evidence type="ECO:0000256" key="12">
    <source>
        <dbReference type="SAM" id="MobiDB-lite"/>
    </source>
</evidence>
<evidence type="ECO:0000256" key="4">
    <source>
        <dbReference type="ARBA" id="ARBA00022692"/>
    </source>
</evidence>
<dbReference type="InterPro" id="IPR003929">
    <property type="entry name" value="K_chnl_BK_asu"/>
</dbReference>
<evidence type="ECO:0000256" key="11">
    <source>
        <dbReference type="ARBA" id="ARBA00023303"/>
    </source>
</evidence>
<evidence type="ECO:0000256" key="6">
    <source>
        <dbReference type="ARBA" id="ARBA00022958"/>
    </source>
</evidence>
<dbReference type="Gene3D" id="3.60.130.10">
    <property type="entry name" value="Clavaminate synthase-like"/>
    <property type="match status" value="1"/>
</dbReference>
<dbReference type="InterPro" id="IPR047871">
    <property type="entry name" value="K_chnl_Slo-like"/>
</dbReference>
<proteinExistence type="predicted"/>
<evidence type="ECO:0000256" key="5">
    <source>
        <dbReference type="ARBA" id="ARBA00022826"/>
    </source>
</evidence>
<feature type="compositionally biased region" description="Basic and acidic residues" evidence="12">
    <location>
        <begin position="1014"/>
        <end position="1024"/>
    </location>
</feature>
<comment type="subcellular location">
    <subcellularLocation>
        <location evidence="1">Membrane</location>
        <topology evidence="1">Multi-pass membrane protein</topology>
    </subcellularLocation>
</comment>
<keyword evidence="4 13" id="KW-0812">Transmembrane</keyword>
<keyword evidence="16" id="KW-1185">Reference proteome</keyword>
<name>A0AAD5UAZ3_9FUNG</name>
<feature type="compositionally biased region" description="Basic and acidic residues" evidence="12">
    <location>
        <begin position="424"/>
        <end position="433"/>
    </location>
</feature>
<evidence type="ECO:0000256" key="2">
    <source>
        <dbReference type="ARBA" id="ARBA00022448"/>
    </source>
</evidence>
<keyword evidence="2" id="KW-0813">Transport</keyword>
<dbReference type="FunFam" id="3.60.130.10:FF:000003">
    <property type="entry name" value="Alpha-ketoglutarate-dependent taurine dioxygenase"/>
    <property type="match status" value="1"/>
</dbReference>
<gene>
    <name evidence="15" type="ORF">HK103_000861</name>
</gene>
<organism evidence="15 16">
    <name type="scientific">Boothiomyces macroporosus</name>
    <dbReference type="NCBI Taxonomy" id="261099"/>
    <lineage>
        <taxon>Eukaryota</taxon>
        <taxon>Fungi</taxon>
        <taxon>Fungi incertae sedis</taxon>
        <taxon>Chytridiomycota</taxon>
        <taxon>Chytridiomycota incertae sedis</taxon>
        <taxon>Chytridiomycetes</taxon>
        <taxon>Rhizophydiales</taxon>
        <taxon>Terramycetaceae</taxon>
        <taxon>Boothiomyces</taxon>
    </lineage>
</organism>
<comment type="caution">
    <text evidence="15">The sequence shown here is derived from an EMBL/GenBank/DDBJ whole genome shotgun (WGS) entry which is preliminary data.</text>
</comment>
<dbReference type="InterPro" id="IPR042098">
    <property type="entry name" value="TauD-like_sf"/>
</dbReference>
<evidence type="ECO:0000256" key="10">
    <source>
        <dbReference type="ARBA" id="ARBA00023136"/>
    </source>
</evidence>
<feature type="compositionally biased region" description="Polar residues" evidence="12">
    <location>
        <begin position="406"/>
        <end position="423"/>
    </location>
</feature>
<protein>
    <recommendedName>
        <fullName evidence="14">RCK N-terminal domain-containing protein</fullName>
    </recommendedName>
</protein>
<sequence length="1369" mass="154110">MKRWFKRYSTLSKIVPSFEKADIGPPIPPFNYIDVGLRARGTKKLLSKATKNVVMSPLIGNDISGIQLSALNPDELDELALLVAERGVVFFRDQDIRENIDEMVRIGRHFSPVLHVHQTYGILKGKPYVHVVSHKDHATNLFDTFSTSVRWHSDVTYELQPPGLTFLSVLDMPRAGGDTIWSSQYEAYNRLSKPFQKFLEGLTAIHSAKEQAEMARRTGLPLRREPVVNEHPIVRTHPVTGKKALFVNPMFTRSIVGLKHEESLNILDYLYKHVAIGADFQARFKWTKNTIAVWDNRVCAHTGLVDFELAQEGRLANKTIKILLIMDNSDDSMEKISLSEVREMNSIKEHSDSKKPNQESHQKQSTTDTSVIKGELKTGKLEIKGEKLADLVGTLMNTEKSKAVESKSSNKISANDLSLNSSDEQNKDEKDPLLKPSINTDFKKPDLVQISGDDDDSDSSPFLKWWDVVDMLLNFLFVVSYITLTWHSIGPRGTEIAPPPPPRIYEELGQNKFFRMTPVQQQVVLLALSIFNTLFTVAAYVHICLYKIQKYYDLNFFDIFYTITVSVTSGLSTDIVPDNMFSRVITLGVMLVGAVYLPTQLGQLMDLIKSTSKYAAPFVPKSGRSHVVILGNLEITALRGFLREFFATDHGTLTLTTHVVLLAVDEPSEDLEALLSDPVYEHRVQYVKGSPMSFKAMKSAAVHLAKAAFVLASRISDVEPIEEDARTVMRCLSLRKFHPDLMIYAQILLPRNKTHLENIADQVLCIDEFKLGMAAQNCLSPGFSTILYLLTNSISDHAVKVLAEQVKAQWADEYLGGAQMELYQVNLCEKFQNMTYEEAAMFAYQQHGAILFAIGEQDPDADELKLNLNPIGTILKEGEIAFLIADDSKTAHRVSKYHVGKHLAETEKMFSEDFWSHEKIKSFLAEKPPMVHKNVEFHSKGGLDSQQSLESIPRVVDKLRQKAFDLVQKKRSSSAKSGESAVEKEAPRAHSLHRSNSGQSGDFSLRRMSSAESVKVKHMLDKENVSPISETGKQSAPSATSEKSGDEYSESYSQSGVPARFRAIHSAMEAMDKLEYKEGISIPADINDHIVYCCLQENFPLAIAYFVAPFRQKDPDTAIVILCKSPPSSEEWEVIEEYENIFYVIGTPLLRKDLRKTRITHAKRTVCFSDPYQSNITERVSDATTLLALLNIQAMCENTDNFVTSEFIHSENMKIIGKSHMSSSKVVSSDAVEVQMQNIIPSFCGGHLFSQEMFHSVLCQAYYEKNLLSVLKAFLFNGTEEKKAASTPNTDFGNFFQEPLPENELFVGMPFGTLFSYMLWEHKCLIIALYRQNQEGNMFNYVVLNPDKSSKVQPGDSMFLLGPNRPTWD</sequence>
<evidence type="ECO:0000256" key="7">
    <source>
        <dbReference type="ARBA" id="ARBA00022989"/>
    </source>
</evidence>
<keyword evidence="10 13" id="KW-0472">Membrane</keyword>
<keyword evidence="11" id="KW-0407">Ion channel</keyword>
<feature type="compositionally biased region" description="Polar residues" evidence="12">
    <location>
        <begin position="1026"/>
        <end position="1042"/>
    </location>
</feature>
<feature type="region of interest" description="Disordered" evidence="12">
    <location>
        <begin position="402"/>
        <end position="440"/>
    </location>
</feature>
<feature type="domain" description="RCK N-terminal" evidence="14">
    <location>
        <begin position="624"/>
        <end position="764"/>
    </location>
</feature>
<dbReference type="PANTHER" id="PTHR10027:SF10">
    <property type="entry name" value="SLOWPOKE 2, ISOFORM D"/>
    <property type="match status" value="1"/>
</dbReference>
<dbReference type="SUPFAM" id="SSF81324">
    <property type="entry name" value="Voltage-gated potassium channels"/>
    <property type="match status" value="1"/>
</dbReference>
<dbReference type="InterPro" id="IPR003819">
    <property type="entry name" value="TauD/TfdA-like"/>
</dbReference>
<evidence type="ECO:0000256" key="13">
    <source>
        <dbReference type="SAM" id="Phobius"/>
    </source>
</evidence>
<accession>A0AAD5UAZ3</accession>
<evidence type="ECO:0000256" key="9">
    <source>
        <dbReference type="ARBA" id="ARBA00023065"/>
    </source>
</evidence>
<dbReference type="SUPFAM" id="SSF51197">
    <property type="entry name" value="Clavaminate synthase-like"/>
    <property type="match status" value="1"/>
</dbReference>
<reference evidence="15" key="1">
    <citation type="submission" date="2020-05" db="EMBL/GenBank/DDBJ databases">
        <title>Phylogenomic resolution of chytrid fungi.</title>
        <authorList>
            <person name="Stajich J.E."/>
            <person name="Amses K."/>
            <person name="Simmons R."/>
            <person name="Seto K."/>
            <person name="Myers J."/>
            <person name="Bonds A."/>
            <person name="Quandt C.A."/>
            <person name="Barry K."/>
            <person name="Liu P."/>
            <person name="Grigoriev I."/>
            <person name="Longcore J.E."/>
            <person name="James T.Y."/>
        </authorList>
    </citation>
    <scope>NUCLEOTIDE SEQUENCE</scope>
    <source>
        <strain evidence="15">PLAUS21</strain>
    </source>
</reference>
<dbReference type="Pfam" id="PF22614">
    <property type="entry name" value="Slo-like_RCK"/>
    <property type="match status" value="2"/>
</dbReference>
<dbReference type="GO" id="GO:0005267">
    <property type="term" value="F:potassium channel activity"/>
    <property type="evidence" value="ECO:0007669"/>
    <property type="project" value="UniProtKB-KW"/>
</dbReference>
<dbReference type="GO" id="GO:0016491">
    <property type="term" value="F:oxidoreductase activity"/>
    <property type="evidence" value="ECO:0007669"/>
    <property type="project" value="UniProtKB-KW"/>
</dbReference>
<keyword evidence="9" id="KW-0406">Ion transport</keyword>
<feature type="compositionally biased region" description="Basic and acidic residues" evidence="12">
    <location>
        <begin position="345"/>
        <end position="362"/>
    </location>
</feature>
<dbReference type="Gene3D" id="3.40.50.720">
    <property type="entry name" value="NAD(P)-binding Rossmann-like Domain"/>
    <property type="match status" value="2"/>
</dbReference>
<dbReference type="Pfam" id="PF02668">
    <property type="entry name" value="TauD"/>
    <property type="match status" value="1"/>
</dbReference>
<feature type="region of interest" description="Disordered" evidence="12">
    <location>
        <begin position="345"/>
        <end position="371"/>
    </location>
</feature>
<evidence type="ECO:0000256" key="1">
    <source>
        <dbReference type="ARBA" id="ARBA00004141"/>
    </source>
</evidence>
<feature type="transmembrane region" description="Helical" evidence="13">
    <location>
        <begin position="523"/>
        <end position="543"/>
    </location>
</feature>
<feature type="transmembrane region" description="Helical" evidence="13">
    <location>
        <begin position="581"/>
        <end position="599"/>
    </location>
</feature>
<evidence type="ECO:0000259" key="14">
    <source>
        <dbReference type="PROSITE" id="PS51201"/>
    </source>
</evidence>
<dbReference type="Pfam" id="PF03493">
    <property type="entry name" value="BK_channel_a"/>
    <property type="match status" value="1"/>
</dbReference>
<dbReference type="EMBL" id="JADGKB010000119">
    <property type="protein sequence ID" value="KAJ3253111.1"/>
    <property type="molecule type" value="Genomic_DNA"/>
</dbReference>
<evidence type="ECO:0000256" key="8">
    <source>
        <dbReference type="ARBA" id="ARBA00023002"/>
    </source>
</evidence>
<evidence type="ECO:0000313" key="16">
    <source>
        <dbReference type="Proteomes" id="UP001210925"/>
    </source>
</evidence>
<feature type="region of interest" description="Disordered" evidence="12">
    <location>
        <begin position="967"/>
        <end position="1053"/>
    </location>
</feature>
<dbReference type="Proteomes" id="UP001210925">
    <property type="component" value="Unassembled WGS sequence"/>
</dbReference>
<dbReference type="GO" id="GO:0016020">
    <property type="term" value="C:membrane"/>
    <property type="evidence" value="ECO:0007669"/>
    <property type="project" value="UniProtKB-SubCell"/>
</dbReference>
<evidence type="ECO:0000313" key="15">
    <source>
        <dbReference type="EMBL" id="KAJ3253111.1"/>
    </source>
</evidence>
<dbReference type="PROSITE" id="PS51201">
    <property type="entry name" value="RCK_N"/>
    <property type="match status" value="1"/>
</dbReference>
<keyword evidence="3" id="KW-0633">Potassium transport</keyword>
<keyword evidence="6" id="KW-0630">Potassium</keyword>